<dbReference type="GO" id="GO:0006508">
    <property type="term" value="P:proteolysis"/>
    <property type="evidence" value="ECO:0007669"/>
    <property type="project" value="UniProtKB-KW"/>
</dbReference>
<evidence type="ECO:0000256" key="9">
    <source>
        <dbReference type="PROSITE-ProRule" id="PRU00059"/>
    </source>
</evidence>
<dbReference type="PROSITE" id="PS50240">
    <property type="entry name" value="TRYPSIN_DOM"/>
    <property type="match status" value="1"/>
</dbReference>
<evidence type="ECO:0000256" key="8">
    <source>
        <dbReference type="ARBA" id="ARBA00023157"/>
    </source>
</evidence>
<dbReference type="FunFam" id="2.40.10.10:FF:000146">
    <property type="entry name" value="Serine protease 53"/>
    <property type="match status" value="1"/>
</dbReference>
<evidence type="ECO:0000256" key="11">
    <source>
        <dbReference type="SAM" id="MobiDB-lite"/>
    </source>
</evidence>
<dbReference type="PANTHER" id="PTHR24252">
    <property type="entry name" value="ACROSIN-RELATED"/>
    <property type="match status" value="1"/>
</dbReference>
<evidence type="ECO:0000313" key="15">
    <source>
        <dbReference type="EMBL" id="ATU82466.1"/>
    </source>
</evidence>
<feature type="signal peptide" evidence="12">
    <location>
        <begin position="1"/>
        <end position="20"/>
    </location>
</feature>
<keyword evidence="7" id="KW-0865">Zymogen</keyword>
<dbReference type="InterPro" id="IPR001254">
    <property type="entry name" value="Trypsin_dom"/>
</dbReference>
<evidence type="ECO:0000256" key="6">
    <source>
        <dbReference type="ARBA" id="ARBA00022825"/>
    </source>
</evidence>
<dbReference type="Gene3D" id="2.60.120.290">
    <property type="entry name" value="Spermadhesin, CUB domain"/>
    <property type="match status" value="2"/>
</dbReference>
<keyword evidence="8 9" id="KW-1015">Disulfide bond</keyword>
<dbReference type="SMART" id="SM00042">
    <property type="entry name" value="CUB"/>
    <property type="match status" value="2"/>
</dbReference>
<sequence length="556" mass="61135">MGLVGVTILVILSLVGSGRADDVVLNLNDEGSETDIRSPSYPNPIPANSRSSWQINSPQGTKIKLYCTEANLPQDNPPGCDQFMLLIDAGETRRVVCGQQNGLSVEAEDNYMFIQLLTGAFEGGRVSCRATVTGHHSDNHRPDHLKSEKFDFVPSEETVHLDSSRNYYRFSSHNYPSQAPDRMKQVWRFTTLPNAKVKIFCTDFRLIQASNGECTDETVTFDDGVTSRAECGAKYGFKTESGTEKLTVTFRTGQYGRGAFTCQASTTAIPPFRDVESEEIDSSEHGGPAGEKSTTCNCGWANKAYGRIVNGVETFVNEFPFTVAIIDTQMRGQFCGGSIITRSFVLTAAHCTIKRILSGRHTSVVVGDHYLNYDGETNATKVIGVRAILQHEEFEPRTLKNDISLLLLDEPIEFNSLVGPVCLQSSPMDISGQYVKIIGWGLTQAGGSPSRSLQKVNVRTLHPASCHDVYRYVSADNPTQICTYGRMKGACHGDSGGPVVMHDPKTNRYVQVGLVSFGIICADENPTVHTYIYAYSGWIQDNIYAYSPEPTCTRID</sequence>
<dbReference type="InterPro" id="IPR043504">
    <property type="entry name" value="Peptidase_S1_PA_chymotrypsin"/>
</dbReference>
<evidence type="ECO:0000256" key="5">
    <source>
        <dbReference type="ARBA" id="ARBA00022801"/>
    </source>
</evidence>
<comment type="caution">
    <text evidence="9">Lacks conserved residue(s) required for the propagation of feature annotation.</text>
</comment>
<comment type="subcellular location">
    <subcellularLocation>
        <location evidence="1">Secreted</location>
    </subcellularLocation>
</comment>
<dbReference type="InterPro" id="IPR009003">
    <property type="entry name" value="Peptidase_S1_PA"/>
</dbReference>
<dbReference type="PROSITE" id="PS01180">
    <property type="entry name" value="CUB"/>
    <property type="match status" value="1"/>
</dbReference>
<dbReference type="GO" id="GO:0004252">
    <property type="term" value="F:serine-type endopeptidase activity"/>
    <property type="evidence" value="ECO:0007669"/>
    <property type="project" value="InterPro"/>
</dbReference>
<keyword evidence="5 10" id="KW-0378">Hydrolase</keyword>
<keyword evidence="6 10" id="KW-0720">Serine protease</keyword>
<feature type="domain" description="Peptidase S1" evidence="14">
    <location>
        <begin position="308"/>
        <end position="544"/>
    </location>
</feature>
<dbReference type="InterPro" id="IPR035914">
    <property type="entry name" value="Sperma_CUB_dom_sf"/>
</dbReference>
<dbReference type="InterPro" id="IPR001314">
    <property type="entry name" value="Peptidase_S1A"/>
</dbReference>
<dbReference type="Pfam" id="PF00431">
    <property type="entry name" value="CUB"/>
    <property type="match status" value="2"/>
</dbReference>
<dbReference type="Gene3D" id="2.40.10.10">
    <property type="entry name" value="Trypsin-like serine proteases"/>
    <property type="match status" value="1"/>
</dbReference>
<keyword evidence="2" id="KW-0964">Secreted</keyword>
<dbReference type="PROSITE" id="PS00134">
    <property type="entry name" value="TRYPSIN_HIS"/>
    <property type="match status" value="1"/>
</dbReference>
<evidence type="ECO:0000256" key="10">
    <source>
        <dbReference type="RuleBase" id="RU363034"/>
    </source>
</evidence>
<evidence type="ECO:0000256" key="7">
    <source>
        <dbReference type="ARBA" id="ARBA00023145"/>
    </source>
</evidence>
<dbReference type="InterPro" id="IPR033116">
    <property type="entry name" value="TRYPSIN_SER"/>
</dbReference>
<dbReference type="SUPFAM" id="SSF49854">
    <property type="entry name" value="Spermadhesin, CUB domain"/>
    <property type="match status" value="2"/>
</dbReference>
<evidence type="ECO:0000256" key="2">
    <source>
        <dbReference type="ARBA" id="ARBA00022525"/>
    </source>
</evidence>
<dbReference type="CDD" id="cd00041">
    <property type="entry name" value="CUB"/>
    <property type="match status" value="2"/>
</dbReference>
<dbReference type="PANTHER" id="PTHR24252:SF7">
    <property type="entry name" value="HYALIN"/>
    <property type="match status" value="1"/>
</dbReference>
<feature type="chain" id="PRO_5014681499" evidence="12">
    <location>
        <begin position="21"/>
        <end position="556"/>
    </location>
</feature>
<feature type="region of interest" description="Disordered" evidence="11">
    <location>
        <begin position="31"/>
        <end position="53"/>
    </location>
</feature>
<reference evidence="15" key="1">
    <citation type="journal article" date="2018" name="Cell. Mol. Life Sci.">
        <title>Giant fish-killing water bug reveals ancient and dynamic venom evolution in Heteroptera.</title>
        <authorList>
            <person name="Walker A.A."/>
            <person name="Hernandez-Vargas M.J."/>
            <person name="Corzo G."/>
            <person name="Fry B.G."/>
            <person name="King G.F."/>
        </authorList>
    </citation>
    <scope>NUCLEOTIDE SEQUENCE</scope>
</reference>
<dbReference type="InterPro" id="IPR018114">
    <property type="entry name" value="TRYPSIN_HIS"/>
</dbReference>
<dbReference type="CDD" id="cd00190">
    <property type="entry name" value="Tryp_SPc"/>
    <property type="match status" value="1"/>
</dbReference>
<feature type="domain" description="CUB" evidence="13">
    <location>
        <begin position="23"/>
        <end position="131"/>
    </location>
</feature>
<organism evidence="15">
    <name type="scientific">Lethocerus distinctifemur</name>
    <dbReference type="NCBI Taxonomy" id="280095"/>
    <lineage>
        <taxon>Eukaryota</taxon>
        <taxon>Metazoa</taxon>
        <taxon>Ecdysozoa</taxon>
        <taxon>Arthropoda</taxon>
        <taxon>Hexapoda</taxon>
        <taxon>Insecta</taxon>
        <taxon>Pterygota</taxon>
        <taxon>Neoptera</taxon>
        <taxon>Paraneoptera</taxon>
        <taxon>Hemiptera</taxon>
        <taxon>Heteroptera</taxon>
        <taxon>Panheteroptera</taxon>
        <taxon>Nepomorpha</taxon>
        <taxon>Belostomatidae</taxon>
        <taxon>Lethocerinae</taxon>
        <taxon>Lethocerus</taxon>
    </lineage>
</organism>
<evidence type="ECO:0000259" key="14">
    <source>
        <dbReference type="PROSITE" id="PS50240"/>
    </source>
</evidence>
<dbReference type="AlphaFoldDB" id="A0A2K8JNK8"/>
<protein>
    <submittedName>
        <fullName evidence="15">Venom S1 protease with CUB domain 1</fullName>
    </submittedName>
</protein>
<evidence type="ECO:0000256" key="3">
    <source>
        <dbReference type="ARBA" id="ARBA00022670"/>
    </source>
</evidence>
<evidence type="ECO:0000259" key="13">
    <source>
        <dbReference type="PROSITE" id="PS01180"/>
    </source>
</evidence>
<evidence type="ECO:0000256" key="4">
    <source>
        <dbReference type="ARBA" id="ARBA00022729"/>
    </source>
</evidence>
<dbReference type="Pfam" id="PF00089">
    <property type="entry name" value="Trypsin"/>
    <property type="match status" value="1"/>
</dbReference>
<keyword evidence="4 12" id="KW-0732">Signal</keyword>
<dbReference type="SMART" id="SM00020">
    <property type="entry name" value="Tryp_SPc"/>
    <property type="match status" value="1"/>
</dbReference>
<feature type="disulfide bond" evidence="9">
    <location>
        <begin position="80"/>
        <end position="97"/>
    </location>
</feature>
<dbReference type="PROSITE" id="PS00135">
    <property type="entry name" value="TRYPSIN_SER"/>
    <property type="match status" value="1"/>
</dbReference>
<dbReference type="PRINTS" id="PR00722">
    <property type="entry name" value="CHYMOTRYPSIN"/>
</dbReference>
<evidence type="ECO:0000256" key="1">
    <source>
        <dbReference type="ARBA" id="ARBA00004613"/>
    </source>
</evidence>
<dbReference type="InterPro" id="IPR000859">
    <property type="entry name" value="CUB_dom"/>
</dbReference>
<accession>A0A2K8JNK8</accession>
<name>A0A2K8JNK8_9HEMI</name>
<dbReference type="GO" id="GO:0005576">
    <property type="term" value="C:extracellular region"/>
    <property type="evidence" value="ECO:0007669"/>
    <property type="project" value="UniProtKB-SubCell"/>
</dbReference>
<evidence type="ECO:0000256" key="12">
    <source>
        <dbReference type="SAM" id="SignalP"/>
    </source>
</evidence>
<dbReference type="EMBL" id="MF683325">
    <property type="protein sequence ID" value="ATU82466.1"/>
    <property type="molecule type" value="mRNA"/>
</dbReference>
<proteinExistence type="evidence at transcript level"/>
<dbReference type="SUPFAM" id="SSF50494">
    <property type="entry name" value="Trypsin-like serine proteases"/>
    <property type="match status" value="1"/>
</dbReference>
<keyword evidence="3 10" id="KW-0645">Protease</keyword>